<protein>
    <submittedName>
        <fullName evidence="1">Uncharacterized protein</fullName>
    </submittedName>
</protein>
<feature type="non-terminal residue" evidence="1">
    <location>
        <position position="1"/>
    </location>
</feature>
<organism evidence="1 2">
    <name type="scientific">Cynara cardunculus var. scolymus</name>
    <name type="common">Globe artichoke</name>
    <name type="synonym">Cynara scolymus</name>
    <dbReference type="NCBI Taxonomy" id="59895"/>
    <lineage>
        <taxon>Eukaryota</taxon>
        <taxon>Viridiplantae</taxon>
        <taxon>Streptophyta</taxon>
        <taxon>Embryophyta</taxon>
        <taxon>Tracheophyta</taxon>
        <taxon>Spermatophyta</taxon>
        <taxon>Magnoliopsida</taxon>
        <taxon>eudicotyledons</taxon>
        <taxon>Gunneridae</taxon>
        <taxon>Pentapetalae</taxon>
        <taxon>asterids</taxon>
        <taxon>campanulids</taxon>
        <taxon>Asterales</taxon>
        <taxon>Asteraceae</taxon>
        <taxon>Carduoideae</taxon>
        <taxon>Cardueae</taxon>
        <taxon>Carduinae</taxon>
        <taxon>Cynara</taxon>
    </lineage>
</organism>
<reference evidence="1 2" key="1">
    <citation type="journal article" date="2016" name="Sci. Rep.">
        <title>The genome sequence of the outbreeding globe artichoke constructed de novo incorporating a phase-aware low-pass sequencing strategy of F1 progeny.</title>
        <authorList>
            <person name="Scaglione D."/>
            <person name="Reyes-Chin-Wo S."/>
            <person name="Acquadro A."/>
            <person name="Froenicke L."/>
            <person name="Portis E."/>
            <person name="Beitel C."/>
            <person name="Tirone M."/>
            <person name="Mauro R."/>
            <person name="Lo Monaco A."/>
            <person name="Mauromicale G."/>
            <person name="Faccioli P."/>
            <person name="Cattivelli L."/>
            <person name="Rieseberg L."/>
            <person name="Michelmore R."/>
            <person name="Lanteri S."/>
        </authorList>
    </citation>
    <scope>NUCLEOTIDE SEQUENCE [LARGE SCALE GENOMIC DNA]</scope>
    <source>
        <strain evidence="1">2C</strain>
    </source>
</reference>
<gene>
    <name evidence="1" type="ORF">Ccrd_025258</name>
</gene>
<dbReference type="Proteomes" id="UP000243975">
    <property type="component" value="Unassembled WGS sequence"/>
</dbReference>
<sequence>LLVDECSGAKPKSVLEYNPSLPSIFLQPSIHLLVFDILGHFILPIPDLILIWHTTQSNNTDWEESQDRCHSKSRKDSTGCRSLCDRGMHLYYLKVGTIEANPHHIVNLIHYEVLSPLYLN</sequence>
<accession>A0A103XB60</accession>
<evidence type="ECO:0000313" key="1">
    <source>
        <dbReference type="EMBL" id="KVH87483.1"/>
    </source>
</evidence>
<proteinExistence type="predicted"/>
<dbReference type="Gramene" id="KVH87483">
    <property type="protein sequence ID" value="KVH87483"/>
    <property type="gene ID" value="Ccrd_025258"/>
</dbReference>
<dbReference type="AlphaFoldDB" id="A0A103XB60"/>
<name>A0A103XB60_CYNCS</name>
<keyword evidence="2" id="KW-1185">Reference proteome</keyword>
<dbReference type="EMBL" id="LEKV01006152">
    <property type="protein sequence ID" value="KVH87483.1"/>
    <property type="molecule type" value="Genomic_DNA"/>
</dbReference>
<comment type="caution">
    <text evidence="1">The sequence shown here is derived from an EMBL/GenBank/DDBJ whole genome shotgun (WGS) entry which is preliminary data.</text>
</comment>
<evidence type="ECO:0000313" key="2">
    <source>
        <dbReference type="Proteomes" id="UP000243975"/>
    </source>
</evidence>